<name>A0A211ZHU7_9PROT</name>
<gene>
    <name evidence="2" type="ORF">BWR60_22795</name>
</gene>
<feature type="domain" description="Rhamnogalacturonase A/B/Epimerase-like pectate lyase" evidence="1">
    <location>
        <begin position="289"/>
        <end position="358"/>
    </location>
</feature>
<evidence type="ECO:0000313" key="2">
    <source>
        <dbReference type="EMBL" id="OWJ64810.1"/>
    </source>
</evidence>
<proteinExistence type="predicted"/>
<keyword evidence="3" id="KW-1185">Reference proteome</keyword>
<protein>
    <recommendedName>
        <fullName evidence="1">Rhamnogalacturonase A/B/Epimerase-like pectate lyase domain-containing protein</fullName>
    </recommendedName>
</protein>
<dbReference type="SUPFAM" id="SSF51126">
    <property type="entry name" value="Pectin lyase-like"/>
    <property type="match status" value="2"/>
</dbReference>
<dbReference type="Proteomes" id="UP000196655">
    <property type="component" value="Unassembled WGS sequence"/>
</dbReference>
<evidence type="ECO:0000313" key="3">
    <source>
        <dbReference type="Proteomes" id="UP000196655"/>
    </source>
</evidence>
<evidence type="ECO:0000259" key="1">
    <source>
        <dbReference type="Pfam" id="PF12708"/>
    </source>
</evidence>
<dbReference type="InterPro" id="IPR012334">
    <property type="entry name" value="Pectin_lyas_fold"/>
</dbReference>
<dbReference type="Gene3D" id="2.160.20.10">
    <property type="entry name" value="Single-stranded right-handed beta-helix, Pectin lyase-like"/>
    <property type="match status" value="1"/>
</dbReference>
<dbReference type="InterPro" id="IPR024535">
    <property type="entry name" value="RHGA/B-epi-like_pectate_lyase"/>
</dbReference>
<reference evidence="3" key="1">
    <citation type="submission" date="2017-05" db="EMBL/GenBank/DDBJ databases">
        <authorList>
            <person name="Macchi M."/>
            <person name="Festa S."/>
            <person name="Coppotelli B.M."/>
            <person name="Morelli I.S."/>
        </authorList>
    </citation>
    <scope>NUCLEOTIDE SEQUENCE [LARGE SCALE GENOMIC DNA]</scope>
    <source>
        <strain evidence="3">I</strain>
    </source>
</reference>
<organism evidence="2 3">
    <name type="scientific">Inquilinus limosus</name>
    <dbReference type="NCBI Taxonomy" id="171674"/>
    <lineage>
        <taxon>Bacteria</taxon>
        <taxon>Pseudomonadati</taxon>
        <taxon>Pseudomonadota</taxon>
        <taxon>Alphaproteobacteria</taxon>
        <taxon>Rhodospirillales</taxon>
        <taxon>Rhodospirillaceae</taxon>
        <taxon>Inquilinus</taxon>
    </lineage>
</organism>
<accession>A0A211ZHU7</accession>
<sequence>MTEGLMTMRTRLMRSAGGALARRAGNAWVHLIQLWLLTTLLAVAWAGAGFAPAESQAPAPAAPADFSFPVPDPEPALPAGFDAFEPPLLALSRDAPAIAEASKTAGPDETMVLSGVGLRANARIRVFSQAGRTGPALTAGIPPAAADGLAAAFLLPDDLPPWSMYLVWPADAKGIGAPVALNRTDAWWAGPQPAQPGGTASLYGRNLSRGNGTAEGSIYLKAHGRSAGRWLQVTAVSPYRIDFALPPDLPDGDYEVWAHNGHGGRFGWSGPVALALAPSPWAGQAARVFDVRDHGAKGDGLTDDAASIQVTLDLARAQAPATVRFPAGIYMIGRSLVPPNGVAWVGDGRGRSIIRAVPVPSDTTSDPGTDALLYAEGDKAGNNVAISDLDLELPERHGDPDFAAVYLRFVTHLRLDRVSIRAASSGYFNVDGSQDVRVAESDFVGSRGTLGTARQVFIENSRFRLTYRARAAILARGGQEISITSNHAEDLDSSRPEGSAEGRFFVSQGHNRGTRDIFIAENTTTNMAPPTPEWTDFDPNTGEQILFEQFGTAGFGSVLSAGPDTVTLAPNGTGPDTATAAPDGIATQEDGIAVGNDVMVVAGRGTGQVRRIIGYDKPGRVLRLDRPWMLVPDAGSTLVVANAAVRAVVYRNRLDGKSFYATENTASCGVQFYGNSADIVVDGNVMTRMRGGVELWALGHGALNPVFFNLVVNNEIDDSYDGLVAYTKYLKTEKEGAVGHLGNVFRNNHGDRLAHAGVNVVTWQGYEAGAYAMEVFERNRFADAYGGVMVETDPQAKDIAPDQPTPIAAMIFHDNDFARGSAPYTGSRGRVWPGTATVIDTGNTFKGFEVEAVTRR</sequence>
<dbReference type="Pfam" id="PF12708">
    <property type="entry name" value="Pect-lyase_RHGA_epim"/>
    <property type="match status" value="1"/>
</dbReference>
<comment type="caution">
    <text evidence="2">The sequence shown here is derived from an EMBL/GenBank/DDBJ whole genome shotgun (WGS) entry which is preliminary data.</text>
</comment>
<dbReference type="AlphaFoldDB" id="A0A211ZHU7"/>
<dbReference type="InterPro" id="IPR011050">
    <property type="entry name" value="Pectin_lyase_fold/virulence"/>
</dbReference>
<dbReference type="EMBL" id="NHON01000049">
    <property type="protein sequence ID" value="OWJ64810.1"/>
    <property type="molecule type" value="Genomic_DNA"/>
</dbReference>